<dbReference type="AlphaFoldDB" id="A0AAV1ZCI4"/>
<evidence type="ECO:0000313" key="2">
    <source>
        <dbReference type="Proteomes" id="UP001497382"/>
    </source>
</evidence>
<sequence length="28" mass="3212">MLIKDHSGRVSLEGLQIQNPIPLKIRRV</sequence>
<gene>
    <name evidence="1" type="ORF">LARSCL_LOCUS4034</name>
</gene>
<comment type="caution">
    <text evidence="1">The sequence shown here is derived from an EMBL/GenBank/DDBJ whole genome shotgun (WGS) entry which is preliminary data.</text>
</comment>
<organism evidence="1 2">
    <name type="scientific">Larinioides sclopetarius</name>
    <dbReference type="NCBI Taxonomy" id="280406"/>
    <lineage>
        <taxon>Eukaryota</taxon>
        <taxon>Metazoa</taxon>
        <taxon>Ecdysozoa</taxon>
        <taxon>Arthropoda</taxon>
        <taxon>Chelicerata</taxon>
        <taxon>Arachnida</taxon>
        <taxon>Araneae</taxon>
        <taxon>Araneomorphae</taxon>
        <taxon>Entelegynae</taxon>
        <taxon>Araneoidea</taxon>
        <taxon>Araneidae</taxon>
        <taxon>Larinioides</taxon>
    </lineage>
</organism>
<dbReference type="EMBL" id="CAXIEN010000032">
    <property type="protein sequence ID" value="CAL1268180.1"/>
    <property type="molecule type" value="Genomic_DNA"/>
</dbReference>
<evidence type="ECO:0000313" key="1">
    <source>
        <dbReference type="EMBL" id="CAL1268180.1"/>
    </source>
</evidence>
<proteinExistence type="predicted"/>
<dbReference type="Proteomes" id="UP001497382">
    <property type="component" value="Unassembled WGS sequence"/>
</dbReference>
<reference evidence="1 2" key="1">
    <citation type="submission" date="2024-04" db="EMBL/GenBank/DDBJ databases">
        <authorList>
            <person name="Rising A."/>
            <person name="Reimegard J."/>
            <person name="Sonavane S."/>
            <person name="Akerstrom W."/>
            <person name="Nylinder S."/>
            <person name="Hedman E."/>
            <person name="Kallberg Y."/>
        </authorList>
    </citation>
    <scope>NUCLEOTIDE SEQUENCE [LARGE SCALE GENOMIC DNA]</scope>
</reference>
<keyword evidence="2" id="KW-1185">Reference proteome</keyword>
<protein>
    <submittedName>
        <fullName evidence="1">Uncharacterized protein</fullName>
    </submittedName>
</protein>
<accession>A0AAV1ZCI4</accession>
<name>A0AAV1ZCI4_9ARAC</name>